<dbReference type="Proteomes" id="UP000664369">
    <property type="component" value="Unassembled WGS sequence"/>
</dbReference>
<comment type="caution">
    <text evidence="2">The sequence shown here is derived from an EMBL/GenBank/DDBJ whole genome shotgun (WGS) entry which is preliminary data.</text>
</comment>
<protein>
    <submittedName>
        <fullName evidence="2">T9SS type A sorting domain-containing protein</fullName>
    </submittedName>
</protein>
<keyword evidence="1" id="KW-0732">Signal</keyword>
<feature type="signal peptide" evidence="1">
    <location>
        <begin position="1"/>
        <end position="22"/>
    </location>
</feature>
<sequence>MKNLLLLGSAAALLMFSSPAGAQSITLTQANFPASASGVERYMPVTRVPSSFALPQPGANQAWDYSSLVADSAVAEQHYQVPGAASGPTFGAATRRYAENTFIGISYYVTGASNFPYNRENYEALTPSGLQRLGFTLAADQWQLASPNTTAAYTWEVPAQQVAYEGPAYQVQFPLTASSASAMTYRTVTQLRVTEPGSGLNAAPVRLVHRVAQTDTVVGYGTMRLPTAMGPSAAFPVLMQRTVMQETDSLYLGSQPAPAQLLETLNMQQGRQYNTFRTAFFRENSAQPALQLFYSNAGFQTLRPWFSIWYSGEANLGTVTSTRAGQLPAGALQAYPNPVTTGRFTLTLAGDRQPVQLIVRDLVGRQVASAATVSGEPTAVLSGLQPGLYSVEATTRDGQRGTVRVQVQ</sequence>
<dbReference type="NCBIfam" id="TIGR04183">
    <property type="entry name" value="Por_Secre_tail"/>
    <property type="match status" value="1"/>
</dbReference>
<accession>A0ABS3QH80</accession>
<dbReference type="InterPro" id="IPR026444">
    <property type="entry name" value="Secre_tail"/>
</dbReference>
<organism evidence="2 3">
    <name type="scientific">Hymenobacter negativus</name>
    <dbReference type="NCBI Taxonomy" id="2795026"/>
    <lineage>
        <taxon>Bacteria</taxon>
        <taxon>Pseudomonadati</taxon>
        <taxon>Bacteroidota</taxon>
        <taxon>Cytophagia</taxon>
        <taxon>Cytophagales</taxon>
        <taxon>Hymenobacteraceae</taxon>
        <taxon>Hymenobacter</taxon>
    </lineage>
</organism>
<evidence type="ECO:0000313" key="2">
    <source>
        <dbReference type="EMBL" id="MBO2010343.1"/>
    </source>
</evidence>
<reference evidence="2 3" key="1">
    <citation type="submission" date="2021-03" db="EMBL/GenBank/DDBJ databases">
        <authorList>
            <person name="Kim M.K."/>
        </authorList>
    </citation>
    <scope>NUCLEOTIDE SEQUENCE [LARGE SCALE GENOMIC DNA]</scope>
    <source>
        <strain evidence="2 3">BT442</strain>
    </source>
</reference>
<feature type="chain" id="PRO_5046228265" evidence="1">
    <location>
        <begin position="23"/>
        <end position="408"/>
    </location>
</feature>
<dbReference type="RefSeq" id="WP_208175970.1">
    <property type="nucleotide sequence ID" value="NZ_JAGETZ010000006.1"/>
</dbReference>
<keyword evidence="3" id="KW-1185">Reference proteome</keyword>
<evidence type="ECO:0000313" key="3">
    <source>
        <dbReference type="Proteomes" id="UP000664369"/>
    </source>
</evidence>
<evidence type="ECO:0000256" key="1">
    <source>
        <dbReference type="SAM" id="SignalP"/>
    </source>
</evidence>
<name>A0ABS3QH80_9BACT</name>
<dbReference type="EMBL" id="JAGETZ010000006">
    <property type="protein sequence ID" value="MBO2010343.1"/>
    <property type="molecule type" value="Genomic_DNA"/>
</dbReference>
<gene>
    <name evidence="2" type="ORF">J4E00_14875</name>
</gene>
<proteinExistence type="predicted"/>